<dbReference type="PANTHER" id="PTHR43289">
    <property type="entry name" value="MITOGEN-ACTIVATED PROTEIN KINASE KINASE KINASE 20-RELATED"/>
    <property type="match status" value="1"/>
</dbReference>
<keyword evidence="2" id="KW-0547">Nucleotide-binding</keyword>
<dbReference type="InterPro" id="IPR000719">
    <property type="entry name" value="Prot_kinase_dom"/>
</dbReference>
<dbReference type="OrthoDB" id="5494362at2"/>
<gene>
    <name evidence="6" type="ORF">SAMN02745121_04268</name>
</gene>
<evidence type="ECO:0000256" key="4">
    <source>
        <dbReference type="ARBA" id="ARBA00022840"/>
    </source>
</evidence>
<dbReference type="Proteomes" id="UP000199400">
    <property type="component" value="Unassembled WGS sequence"/>
</dbReference>
<accession>A0A1I2AHH7</accession>
<proteinExistence type="predicted"/>
<evidence type="ECO:0000256" key="2">
    <source>
        <dbReference type="ARBA" id="ARBA00022741"/>
    </source>
</evidence>
<dbReference type="Gene3D" id="1.10.510.10">
    <property type="entry name" value="Transferase(Phosphotransferase) domain 1"/>
    <property type="match status" value="1"/>
</dbReference>
<keyword evidence="1" id="KW-0808">Transferase</keyword>
<dbReference type="RefSeq" id="WP_096328030.1">
    <property type="nucleotide sequence ID" value="NZ_FOMX01000013.1"/>
</dbReference>
<dbReference type="PANTHER" id="PTHR43289:SF6">
    <property type="entry name" value="SERINE_THREONINE-PROTEIN KINASE NEKL-3"/>
    <property type="match status" value="1"/>
</dbReference>
<evidence type="ECO:0000259" key="5">
    <source>
        <dbReference type="PROSITE" id="PS50011"/>
    </source>
</evidence>
<sequence>MELQSLGKFRLVRPLAVRSSVFHLFLARHEDDPEAAPPAYVVKLLPSGSGPEHAILAAQFEHEIRLYQAFNHPGIPSAHAEGAQNGVRYLVLDAIDGCDLAVLLGHDVGSPRGLSKEIAVYIMGQLADALHHVHTAEAEDKGKLVELNVVHRDICPANVLLSRTGQVMLADYNSATSIWLARESDMSQAGSKAYMAPERVVGTAAATVSSDIFGLAVMLWEMLKGQRCFKADDDLKTMDAIVKFDAGHPSRRLPGLSTKLAEIVRKNLDRDPARRYANAYQVLQRLAQCPEAAAAERAQQELGALVVEASAKAMA</sequence>
<dbReference type="GO" id="GO:0005524">
    <property type="term" value="F:ATP binding"/>
    <property type="evidence" value="ECO:0007669"/>
    <property type="project" value="UniProtKB-KW"/>
</dbReference>
<dbReference type="CDD" id="cd14014">
    <property type="entry name" value="STKc_PknB_like"/>
    <property type="match status" value="1"/>
</dbReference>
<evidence type="ECO:0000256" key="3">
    <source>
        <dbReference type="ARBA" id="ARBA00022777"/>
    </source>
</evidence>
<dbReference type="GO" id="GO:0004674">
    <property type="term" value="F:protein serine/threonine kinase activity"/>
    <property type="evidence" value="ECO:0007669"/>
    <property type="project" value="UniProtKB-KW"/>
</dbReference>
<protein>
    <submittedName>
        <fullName evidence="6">Serine/threonine protein kinase</fullName>
    </submittedName>
</protein>
<dbReference type="PROSITE" id="PS00109">
    <property type="entry name" value="PROTEIN_KINASE_TYR"/>
    <property type="match status" value="1"/>
</dbReference>
<feature type="domain" description="Protein kinase" evidence="5">
    <location>
        <begin position="1"/>
        <end position="287"/>
    </location>
</feature>
<keyword evidence="7" id="KW-1185">Reference proteome</keyword>
<dbReference type="InterPro" id="IPR008266">
    <property type="entry name" value="Tyr_kinase_AS"/>
</dbReference>
<dbReference type="AlphaFoldDB" id="A0A1I2AHH7"/>
<organism evidence="6 7">
    <name type="scientific">Nannocystis exedens</name>
    <dbReference type="NCBI Taxonomy" id="54"/>
    <lineage>
        <taxon>Bacteria</taxon>
        <taxon>Pseudomonadati</taxon>
        <taxon>Myxococcota</taxon>
        <taxon>Polyangia</taxon>
        <taxon>Nannocystales</taxon>
        <taxon>Nannocystaceae</taxon>
        <taxon>Nannocystis</taxon>
    </lineage>
</organism>
<dbReference type="Pfam" id="PF00069">
    <property type="entry name" value="Pkinase"/>
    <property type="match status" value="1"/>
</dbReference>
<dbReference type="SUPFAM" id="SSF56112">
    <property type="entry name" value="Protein kinase-like (PK-like)"/>
    <property type="match status" value="1"/>
</dbReference>
<evidence type="ECO:0000313" key="7">
    <source>
        <dbReference type="Proteomes" id="UP000199400"/>
    </source>
</evidence>
<dbReference type="PROSITE" id="PS50011">
    <property type="entry name" value="PROTEIN_KINASE_DOM"/>
    <property type="match status" value="1"/>
</dbReference>
<name>A0A1I2AHH7_9BACT</name>
<evidence type="ECO:0000313" key="6">
    <source>
        <dbReference type="EMBL" id="SFE43366.1"/>
    </source>
</evidence>
<dbReference type="InterPro" id="IPR011009">
    <property type="entry name" value="Kinase-like_dom_sf"/>
</dbReference>
<keyword evidence="3 6" id="KW-0418">Kinase</keyword>
<dbReference type="STRING" id="54.SAMN02745121_04268"/>
<dbReference type="EMBL" id="FOMX01000013">
    <property type="protein sequence ID" value="SFE43366.1"/>
    <property type="molecule type" value="Genomic_DNA"/>
</dbReference>
<keyword evidence="4" id="KW-0067">ATP-binding</keyword>
<evidence type="ECO:0000256" key="1">
    <source>
        <dbReference type="ARBA" id="ARBA00022679"/>
    </source>
</evidence>
<keyword evidence="6" id="KW-0723">Serine/threonine-protein kinase</keyword>
<reference evidence="7" key="1">
    <citation type="submission" date="2016-10" db="EMBL/GenBank/DDBJ databases">
        <authorList>
            <person name="Varghese N."/>
            <person name="Submissions S."/>
        </authorList>
    </citation>
    <scope>NUCLEOTIDE SEQUENCE [LARGE SCALE GENOMIC DNA]</scope>
    <source>
        <strain evidence="7">ATCC 25963</strain>
    </source>
</reference>